<dbReference type="InterPro" id="IPR050952">
    <property type="entry name" value="TRIM-NHL_E3_ligases"/>
</dbReference>
<sequence>MKNVANRARAYILLAVCVLLGVMPGAAPAMADGSSSSYNYSYWGEPVASPAAYQATELWTGDSLGTGPLKDPSDMHVTPDGDIYVLDTGNNRILILDSQFKLERIIDSFKQDGAVQTFQSPLGLFVTENKDLYIADTGNRRVVQLDSGDNVVKVVDSPQSEQLPENFTFQPVRLVVDKAQRLYVMATGVYDGFMEFNSGGDFTSFIGANKVTIDPVEYFWKRISTQAQRSQMVMYTPTEFSNLDINEEGFIYATNGQRSNNVKKLNAQGSDILRRLGYWEPEGDIYATVTTGYTRLADIDIGDSEMYSILDANHGRVFTYNGDGYLLYVFGGMGNQLGYFNTPAALERVGDDFIVLDKALGEITVFRSTEYGRTLNQAVRSYYNGDEEQALQLFRQTINMNANLDFAYSGIGKAILRQGDYAEAMKYFKQSMDKTNYSKAYLLYRKQVLRAHFTEIVAAVFLLVIAVFAWIKFRKMKVRKKVVPREQRAG</sequence>
<evidence type="ECO:0000313" key="6">
    <source>
        <dbReference type="EMBL" id="SDH80974.1"/>
    </source>
</evidence>
<dbReference type="InterPro" id="IPR019734">
    <property type="entry name" value="TPR_rpt"/>
</dbReference>
<keyword evidence="1" id="KW-0677">Repeat</keyword>
<dbReference type="CDD" id="cd05819">
    <property type="entry name" value="NHL"/>
    <property type="match status" value="1"/>
</dbReference>
<keyword evidence="2" id="KW-0802">TPR repeat</keyword>
<feature type="repeat" description="NHL" evidence="3">
    <location>
        <begin position="65"/>
        <end position="99"/>
    </location>
</feature>
<dbReference type="SUPFAM" id="SSF101898">
    <property type="entry name" value="NHL repeat"/>
    <property type="match status" value="1"/>
</dbReference>
<gene>
    <name evidence="6" type="ORF">SAMN05216192_101229</name>
</gene>
<dbReference type="OrthoDB" id="9799230at2"/>
<keyword evidence="4" id="KW-1133">Transmembrane helix</keyword>
<dbReference type="SUPFAM" id="SSF48452">
    <property type="entry name" value="TPR-like"/>
    <property type="match status" value="1"/>
</dbReference>
<dbReference type="PANTHER" id="PTHR24104:SF25">
    <property type="entry name" value="PROTEIN LIN-41"/>
    <property type="match status" value="1"/>
</dbReference>
<dbReference type="PROSITE" id="PS50005">
    <property type="entry name" value="TPR"/>
    <property type="match status" value="1"/>
</dbReference>
<evidence type="ECO:0000256" key="5">
    <source>
        <dbReference type="SAM" id="SignalP"/>
    </source>
</evidence>
<dbReference type="InterPro" id="IPR011990">
    <property type="entry name" value="TPR-like_helical_dom_sf"/>
</dbReference>
<dbReference type="Proteomes" id="UP000199050">
    <property type="component" value="Unassembled WGS sequence"/>
</dbReference>
<keyword evidence="7" id="KW-1185">Reference proteome</keyword>
<keyword evidence="4" id="KW-0472">Membrane</keyword>
<feature type="transmembrane region" description="Helical" evidence="4">
    <location>
        <begin position="451"/>
        <end position="471"/>
    </location>
</feature>
<protein>
    <submittedName>
        <fullName evidence="6">NHL repeat-containing protein</fullName>
    </submittedName>
</protein>
<dbReference type="STRING" id="1174501.SAMN05216192_101229"/>
<feature type="signal peptide" evidence="5">
    <location>
        <begin position="1"/>
        <end position="31"/>
    </location>
</feature>
<keyword evidence="5" id="KW-0732">Signal</keyword>
<evidence type="ECO:0000256" key="4">
    <source>
        <dbReference type="SAM" id="Phobius"/>
    </source>
</evidence>
<evidence type="ECO:0000256" key="1">
    <source>
        <dbReference type="ARBA" id="ARBA00022737"/>
    </source>
</evidence>
<dbReference type="InterPro" id="IPR001258">
    <property type="entry name" value="NHL_repeat"/>
</dbReference>
<reference evidence="7" key="1">
    <citation type="submission" date="2016-10" db="EMBL/GenBank/DDBJ databases">
        <authorList>
            <person name="Varghese N."/>
            <person name="Submissions S."/>
        </authorList>
    </citation>
    <scope>NUCLEOTIDE SEQUENCE [LARGE SCALE GENOMIC DNA]</scope>
    <source>
        <strain evidence="7">CGMCC 1.11012</strain>
    </source>
</reference>
<dbReference type="Pfam" id="PF01436">
    <property type="entry name" value="NHL"/>
    <property type="match status" value="1"/>
</dbReference>
<dbReference type="PANTHER" id="PTHR24104">
    <property type="entry name" value="E3 UBIQUITIN-PROTEIN LIGASE NHLRC1-RELATED"/>
    <property type="match status" value="1"/>
</dbReference>
<name>A0A1G8FFQ5_9BACL</name>
<dbReference type="RefSeq" id="WP_090711347.1">
    <property type="nucleotide sequence ID" value="NZ_CBCSKY010000007.1"/>
</dbReference>
<evidence type="ECO:0000256" key="2">
    <source>
        <dbReference type="PROSITE-ProRule" id="PRU00339"/>
    </source>
</evidence>
<dbReference type="Gene3D" id="2.120.10.30">
    <property type="entry name" value="TolB, C-terminal domain"/>
    <property type="match status" value="1"/>
</dbReference>
<feature type="repeat" description="TPR" evidence="2">
    <location>
        <begin position="405"/>
        <end position="438"/>
    </location>
</feature>
<organism evidence="6 7">
    <name type="scientific">Paenibacillus typhae</name>
    <dbReference type="NCBI Taxonomy" id="1174501"/>
    <lineage>
        <taxon>Bacteria</taxon>
        <taxon>Bacillati</taxon>
        <taxon>Bacillota</taxon>
        <taxon>Bacilli</taxon>
        <taxon>Bacillales</taxon>
        <taxon>Paenibacillaceae</taxon>
        <taxon>Paenibacillus</taxon>
    </lineage>
</organism>
<keyword evidence="4" id="KW-0812">Transmembrane</keyword>
<dbReference type="EMBL" id="FNDX01000001">
    <property type="protein sequence ID" value="SDH80974.1"/>
    <property type="molecule type" value="Genomic_DNA"/>
</dbReference>
<evidence type="ECO:0000313" key="7">
    <source>
        <dbReference type="Proteomes" id="UP000199050"/>
    </source>
</evidence>
<feature type="chain" id="PRO_5011500943" evidence="5">
    <location>
        <begin position="32"/>
        <end position="490"/>
    </location>
</feature>
<dbReference type="InterPro" id="IPR011042">
    <property type="entry name" value="6-blade_b-propeller_TolB-like"/>
</dbReference>
<dbReference type="PROSITE" id="PS51125">
    <property type="entry name" value="NHL"/>
    <property type="match status" value="1"/>
</dbReference>
<evidence type="ECO:0000256" key="3">
    <source>
        <dbReference type="PROSITE-ProRule" id="PRU00504"/>
    </source>
</evidence>
<proteinExistence type="predicted"/>
<accession>A0A1G8FFQ5</accession>
<dbReference type="GO" id="GO:0008270">
    <property type="term" value="F:zinc ion binding"/>
    <property type="evidence" value="ECO:0007669"/>
    <property type="project" value="UniProtKB-KW"/>
</dbReference>
<dbReference type="AlphaFoldDB" id="A0A1G8FFQ5"/>
<dbReference type="Gene3D" id="1.25.40.10">
    <property type="entry name" value="Tetratricopeptide repeat domain"/>
    <property type="match status" value="1"/>
</dbReference>